<dbReference type="EnsemblPlants" id="Pp3c20_1270V3.4">
    <property type="protein sequence ID" value="Pp3c20_1270V3.4"/>
    <property type="gene ID" value="Pp3c20_1270"/>
</dbReference>
<organism evidence="6">
    <name type="scientific">Physcomitrium patens</name>
    <name type="common">Spreading-leaved earth moss</name>
    <name type="synonym">Physcomitrella patens</name>
    <dbReference type="NCBI Taxonomy" id="3218"/>
    <lineage>
        <taxon>Eukaryota</taxon>
        <taxon>Viridiplantae</taxon>
        <taxon>Streptophyta</taxon>
        <taxon>Embryophyta</taxon>
        <taxon>Bryophyta</taxon>
        <taxon>Bryophytina</taxon>
        <taxon>Bryopsida</taxon>
        <taxon>Funariidae</taxon>
        <taxon>Funariales</taxon>
        <taxon>Funariaceae</taxon>
        <taxon>Physcomitrium</taxon>
    </lineage>
</organism>
<dbReference type="GeneID" id="112273679"/>
<keyword evidence="4" id="KW-0694">RNA-binding</keyword>
<dbReference type="STRING" id="3218.A0A2K1ITJ2"/>
<keyword evidence="3" id="KW-0413">Isomerase</keyword>
<reference evidence="6 8" key="1">
    <citation type="journal article" date="2008" name="Science">
        <title>The Physcomitrella genome reveals evolutionary insights into the conquest of land by plants.</title>
        <authorList>
            <person name="Rensing S."/>
            <person name="Lang D."/>
            <person name="Zimmer A."/>
            <person name="Terry A."/>
            <person name="Salamov A."/>
            <person name="Shapiro H."/>
            <person name="Nishiyama T."/>
            <person name="Perroud P.-F."/>
            <person name="Lindquist E."/>
            <person name="Kamisugi Y."/>
            <person name="Tanahashi T."/>
            <person name="Sakakibara K."/>
            <person name="Fujita T."/>
            <person name="Oishi K."/>
            <person name="Shin-I T."/>
            <person name="Kuroki Y."/>
            <person name="Toyoda A."/>
            <person name="Suzuki Y."/>
            <person name="Hashimoto A."/>
            <person name="Yamaguchi K."/>
            <person name="Sugano A."/>
            <person name="Kohara Y."/>
            <person name="Fujiyama A."/>
            <person name="Anterola A."/>
            <person name="Aoki S."/>
            <person name="Ashton N."/>
            <person name="Barbazuk W.B."/>
            <person name="Barker E."/>
            <person name="Bennetzen J."/>
            <person name="Bezanilla M."/>
            <person name="Blankenship R."/>
            <person name="Cho S.H."/>
            <person name="Dutcher S."/>
            <person name="Estelle M."/>
            <person name="Fawcett J.A."/>
            <person name="Gundlach H."/>
            <person name="Hanada K."/>
            <person name="Heyl A."/>
            <person name="Hicks K.A."/>
            <person name="Hugh J."/>
            <person name="Lohr M."/>
            <person name="Mayer K."/>
            <person name="Melkozernov A."/>
            <person name="Murata T."/>
            <person name="Nelson D."/>
            <person name="Pils B."/>
            <person name="Prigge M."/>
            <person name="Reiss B."/>
            <person name="Renner T."/>
            <person name="Rombauts S."/>
            <person name="Rushton P."/>
            <person name="Sanderfoot A."/>
            <person name="Schween G."/>
            <person name="Shiu S.-H."/>
            <person name="Stueber K."/>
            <person name="Theodoulou F.L."/>
            <person name="Tu H."/>
            <person name="Van de Peer Y."/>
            <person name="Verrier P.J."/>
            <person name="Waters E."/>
            <person name="Wood A."/>
            <person name="Yang L."/>
            <person name="Cove D."/>
            <person name="Cuming A."/>
            <person name="Hasebe M."/>
            <person name="Lucas S."/>
            <person name="Mishler D.B."/>
            <person name="Reski R."/>
            <person name="Grigoriev I."/>
            <person name="Quatrano R.S."/>
            <person name="Boore J.L."/>
        </authorList>
    </citation>
    <scope>NUCLEOTIDE SEQUENCE [LARGE SCALE GENOMIC DNA]</scope>
    <source>
        <strain evidence="7 8">cv. Gransden 2004</strain>
    </source>
</reference>
<dbReference type="AlphaFoldDB" id="A0A2K1ITJ2"/>
<dbReference type="InterPro" id="IPR050188">
    <property type="entry name" value="RluA_PseudoU_synthase"/>
</dbReference>
<evidence type="ECO:0000256" key="4">
    <source>
        <dbReference type="PROSITE-ProRule" id="PRU00182"/>
    </source>
</evidence>
<dbReference type="Gramene" id="Pp3c20_1270V3.2">
    <property type="protein sequence ID" value="Pp3c20_1270V3.2"/>
    <property type="gene ID" value="Pp3c20_1270"/>
</dbReference>
<dbReference type="CDD" id="cd02869">
    <property type="entry name" value="PseudoU_synth_RluA_like"/>
    <property type="match status" value="1"/>
</dbReference>
<dbReference type="SUPFAM" id="SSF55120">
    <property type="entry name" value="Pseudouridine synthase"/>
    <property type="match status" value="1"/>
</dbReference>
<dbReference type="FunCoup" id="A0A2K1ITJ2">
    <property type="interactions" value="1619"/>
</dbReference>
<dbReference type="Pfam" id="PF00849">
    <property type="entry name" value="PseudoU_synth_2"/>
    <property type="match status" value="1"/>
</dbReference>
<sequence>MDHIGWIGKPWPEFNEGIQYINAFECSPSSAVPSLLDYYSAKYKESASEKGWLQRIQNGQIRVDGNVITDPGFLLRDGVTLVYQRLPWREPEVPYRLGVLYEDDHLVAINKPSGLQVLPGGLFQQRTVLKQLEWDNEEKEKHLQACLASVSSSDETRLWKPAPVHRLGRGTSGILLCAKSPAAKSKLAADLAAGTSVSIDRMKKGDGEIDRKITKTYRALASGIIMEDEVFADIPIGKVKYSGVAGGLNMATEIGGKPSQSKVTVLWRDIVENQTLVEVQIYTGRPHQIRIHLAALGHPLVGDPLYVAGGRPREDLNTVNAENCEDKSMDPADDGGYQRPKSVLPGDCGYLLHAWRLSFFHPVTSQEITIMAPAPPQLQVPVEKENT</sequence>
<dbReference type="Gramene" id="Pp3c20_1270V3.4">
    <property type="protein sequence ID" value="Pp3c20_1270V3.4"/>
    <property type="gene ID" value="Pp3c20_1270"/>
</dbReference>
<dbReference type="PROSITE" id="PS01129">
    <property type="entry name" value="PSI_RLU"/>
    <property type="match status" value="1"/>
</dbReference>
<dbReference type="EMBL" id="ABEU02000020">
    <property type="protein sequence ID" value="PNR32594.1"/>
    <property type="molecule type" value="Genomic_DNA"/>
</dbReference>
<keyword evidence="8" id="KW-1185">Reference proteome</keyword>
<name>A0A2K1ITJ2_PHYPA</name>
<reference evidence="7" key="3">
    <citation type="submission" date="2020-12" db="UniProtKB">
        <authorList>
            <consortium name="EnsemblPlants"/>
        </authorList>
    </citation>
    <scope>IDENTIFICATION</scope>
</reference>
<reference evidence="6 8" key="2">
    <citation type="journal article" date="2018" name="Plant J.">
        <title>The Physcomitrella patens chromosome-scale assembly reveals moss genome structure and evolution.</title>
        <authorList>
            <person name="Lang D."/>
            <person name="Ullrich K.K."/>
            <person name="Murat F."/>
            <person name="Fuchs J."/>
            <person name="Jenkins J."/>
            <person name="Haas F.B."/>
            <person name="Piednoel M."/>
            <person name="Gundlach H."/>
            <person name="Van Bel M."/>
            <person name="Meyberg R."/>
            <person name="Vives C."/>
            <person name="Morata J."/>
            <person name="Symeonidi A."/>
            <person name="Hiss M."/>
            <person name="Muchero W."/>
            <person name="Kamisugi Y."/>
            <person name="Saleh O."/>
            <person name="Blanc G."/>
            <person name="Decker E.L."/>
            <person name="van Gessel N."/>
            <person name="Grimwood J."/>
            <person name="Hayes R.D."/>
            <person name="Graham S.W."/>
            <person name="Gunter L.E."/>
            <person name="McDaniel S.F."/>
            <person name="Hoernstein S.N.W."/>
            <person name="Larsson A."/>
            <person name="Li F.W."/>
            <person name="Perroud P.F."/>
            <person name="Phillips J."/>
            <person name="Ranjan P."/>
            <person name="Rokshar D.S."/>
            <person name="Rothfels C.J."/>
            <person name="Schneider L."/>
            <person name="Shu S."/>
            <person name="Stevenson D.W."/>
            <person name="Thummler F."/>
            <person name="Tillich M."/>
            <person name="Villarreal Aguilar J.C."/>
            <person name="Widiez T."/>
            <person name="Wong G.K."/>
            <person name="Wymore A."/>
            <person name="Zhang Y."/>
            <person name="Zimmer A.D."/>
            <person name="Quatrano R.S."/>
            <person name="Mayer K.F.X."/>
            <person name="Goodstein D."/>
            <person name="Casacuberta J.M."/>
            <person name="Vandepoele K."/>
            <person name="Reski R."/>
            <person name="Cuming A.C."/>
            <person name="Tuskan G.A."/>
            <person name="Maumus F."/>
            <person name="Salse J."/>
            <person name="Schmutz J."/>
            <person name="Rensing S.A."/>
        </authorList>
    </citation>
    <scope>NUCLEOTIDE SEQUENCE [LARGE SCALE GENOMIC DNA]</scope>
    <source>
        <strain evidence="7 8">cv. Gransden 2004</strain>
    </source>
</reference>
<evidence type="ECO:0000256" key="2">
    <source>
        <dbReference type="ARBA" id="ARBA00010876"/>
    </source>
</evidence>
<evidence type="ECO:0000256" key="3">
    <source>
        <dbReference type="ARBA" id="ARBA00023235"/>
    </source>
</evidence>
<dbReference type="InterPro" id="IPR002942">
    <property type="entry name" value="S4_RNA-bd"/>
</dbReference>
<feature type="domain" description="RNA-binding S4" evidence="5">
    <location>
        <begin position="34"/>
        <end position="99"/>
    </location>
</feature>
<dbReference type="RefSeq" id="XP_073385643.1">
    <property type="nucleotide sequence ID" value="XM_073529542.1"/>
</dbReference>
<evidence type="ECO:0000313" key="6">
    <source>
        <dbReference type="EMBL" id="PNR32594.1"/>
    </source>
</evidence>
<protein>
    <recommendedName>
        <fullName evidence="5">RNA-binding S4 domain-containing protein</fullName>
    </recommendedName>
</protein>
<dbReference type="EnsemblPlants" id="Pp3c20_1270V3.2">
    <property type="protein sequence ID" value="Pp3c20_1270V3.2"/>
    <property type="gene ID" value="Pp3c20_1270"/>
</dbReference>
<dbReference type="OMA" id="WIYREQV"/>
<dbReference type="RefSeq" id="XP_024358497.1">
    <property type="nucleotide sequence ID" value="XM_024502729.2"/>
</dbReference>
<dbReference type="GO" id="GO:0009982">
    <property type="term" value="F:pseudouridine synthase activity"/>
    <property type="evidence" value="ECO:0000318"/>
    <property type="project" value="GO_Central"/>
</dbReference>
<dbReference type="GO" id="GO:0003723">
    <property type="term" value="F:RNA binding"/>
    <property type="evidence" value="ECO:0007669"/>
    <property type="project" value="UniProtKB-KW"/>
</dbReference>
<dbReference type="CDD" id="cd00165">
    <property type="entry name" value="S4"/>
    <property type="match status" value="1"/>
</dbReference>
<gene>
    <name evidence="7" type="primary">LOC112273679</name>
    <name evidence="6" type="ORF">PHYPA_024536</name>
</gene>
<evidence type="ECO:0000259" key="5">
    <source>
        <dbReference type="SMART" id="SM00363"/>
    </source>
</evidence>
<dbReference type="InterPro" id="IPR006224">
    <property type="entry name" value="PsdUridine_synth_RluA-like_CS"/>
</dbReference>
<dbReference type="Gene3D" id="3.30.2350.10">
    <property type="entry name" value="Pseudouridine synthase"/>
    <property type="match status" value="1"/>
</dbReference>
<dbReference type="EnsemblPlants" id="Pp3c20_1270V3.3">
    <property type="protein sequence ID" value="Pp3c20_1270V3.3"/>
    <property type="gene ID" value="Pp3c20_1270"/>
</dbReference>
<dbReference type="PANTHER" id="PTHR21600:SF88">
    <property type="entry name" value="RNA PSEUDOURIDINE SYNTHASE 5"/>
    <property type="match status" value="1"/>
</dbReference>
<dbReference type="InterPro" id="IPR020103">
    <property type="entry name" value="PsdUridine_synth_cat_dom_sf"/>
</dbReference>
<dbReference type="Gramene" id="Pp3c20_1270V3.1">
    <property type="protein sequence ID" value="Pp3c20_1270V3.1"/>
    <property type="gene ID" value="Pp3c20_1270"/>
</dbReference>
<comment type="catalytic activity">
    <reaction evidence="1">
        <text>a uridine in RNA = a pseudouridine in RNA</text>
        <dbReference type="Rhea" id="RHEA:48348"/>
        <dbReference type="Rhea" id="RHEA-COMP:12068"/>
        <dbReference type="Rhea" id="RHEA-COMP:12069"/>
        <dbReference type="ChEBI" id="CHEBI:65314"/>
        <dbReference type="ChEBI" id="CHEBI:65315"/>
    </reaction>
</comment>
<dbReference type="RefSeq" id="XP_073385645.1">
    <property type="nucleotide sequence ID" value="XM_073529544.1"/>
</dbReference>
<dbReference type="InterPro" id="IPR006145">
    <property type="entry name" value="PsdUridine_synth_RsuA/RluA"/>
</dbReference>
<dbReference type="PANTHER" id="PTHR21600">
    <property type="entry name" value="MITOCHONDRIAL RNA PSEUDOURIDINE SYNTHASE"/>
    <property type="match status" value="1"/>
</dbReference>
<evidence type="ECO:0000256" key="1">
    <source>
        <dbReference type="ARBA" id="ARBA00000073"/>
    </source>
</evidence>
<dbReference type="GO" id="GO:0000455">
    <property type="term" value="P:enzyme-directed rRNA pseudouridine synthesis"/>
    <property type="evidence" value="ECO:0000318"/>
    <property type="project" value="GO_Central"/>
</dbReference>
<dbReference type="Gramene" id="Pp3c20_1270V3.3">
    <property type="protein sequence ID" value="Pp3c20_1270V3.3"/>
    <property type="gene ID" value="Pp3c20_1270"/>
</dbReference>
<dbReference type="RefSeq" id="XP_073385644.1">
    <property type="nucleotide sequence ID" value="XM_073529543.1"/>
</dbReference>
<dbReference type="SMART" id="SM00363">
    <property type="entry name" value="S4"/>
    <property type="match status" value="1"/>
</dbReference>
<dbReference type="PROSITE" id="PS50889">
    <property type="entry name" value="S4"/>
    <property type="match status" value="1"/>
</dbReference>
<comment type="similarity">
    <text evidence="2">Belongs to the pseudouridine synthase RluA family.</text>
</comment>
<dbReference type="Proteomes" id="UP000006727">
    <property type="component" value="Chromosome 20"/>
</dbReference>
<evidence type="ECO:0000313" key="7">
    <source>
        <dbReference type="EnsemblPlants" id="Pp3c20_1270V3.1"/>
    </source>
</evidence>
<proteinExistence type="inferred from homology"/>
<dbReference type="PaxDb" id="3218-PP1S334_88V6.1"/>
<evidence type="ECO:0000313" key="8">
    <source>
        <dbReference type="Proteomes" id="UP000006727"/>
    </source>
</evidence>
<accession>A0A2K1ITJ2</accession>
<dbReference type="KEGG" id="ppp:112273679"/>
<dbReference type="EnsemblPlants" id="Pp3c20_1270V3.1">
    <property type="protein sequence ID" value="Pp3c20_1270V3.1"/>
    <property type="gene ID" value="Pp3c20_1270"/>
</dbReference>